<dbReference type="PANTHER" id="PTHR43128">
    <property type="entry name" value="L-2-HYDROXYCARBOXYLATE DEHYDROGENASE (NAD(P)(+))"/>
    <property type="match status" value="1"/>
</dbReference>
<dbReference type="InterPro" id="IPR022383">
    <property type="entry name" value="Lactate/malate_DH_C"/>
</dbReference>
<comment type="similarity">
    <text evidence="1">Belongs to the LDH/MDH superfamily. LDH family.</text>
</comment>
<dbReference type="InterPro" id="IPR036291">
    <property type="entry name" value="NAD(P)-bd_dom_sf"/>
</dbReference>
<dbReference type="AlphaFoldDB" id="A0AAE8LX95"/>
<feature type="binding site" evidence="4">
    <location>
        <position position="33"/>
    </location>
    <ligand>
        <name>NAD(+)</name>
        <dbReference type="ChEBI" id="CHEBI:57540"/>
    </ligand>
</feature>
<evidence type="ECO:0000256" key="5">
    <source>
        <dbReference type="RuleBase" id="RU003369"/>
    </source>
</evidence>
<feature type="domain" description="Lactate/malate dehydrogenase N-terminal" evidence="6">
    <location>
        <begin position="3"/>
        <end position="143"/>
    </location>
</feature>
<dbReference type="PIRSF" id="PIRSF000102">
    <property type="entry name" value="Lac_mal_DH"/>
    <property type="match status" value="1"/>
</dbReference>
<gene>
    <name evidence="8" type="ORF">LAS9267_02018</name>
</gene>
<dbReference type="InterPro" id="IPR015955">
    <property type="entry name" value="Lactate_DH/Glyco_Ohase_4_C"/>
</dbReference>
<dbReference type="Pfam" id="PF02866">
    <property type="entry name" value="Ldh_1_C"/>
    <property type="match status" value="1"/>
</dbReference>
<dbReference type="Gene3D" id="3.40.50.720">
    <property type="entry name" value="NAD(P)-binding Rossmann-like Domain"/>
    <property type="match status" value="1"/>
</dbReference>
<feature type="domain" description="Lactate/malate dehydrogenase C-terminal" evidence="7">
    <location>
        <begin position="146"/>
        <end position="296"/>
    </location>
</feature>
<dbReference type="InterPro" id="IPR001236">
    <property type="entry name" value="Lactate/malate_DH_N"/>
</dbReference>
<comment type="caution">
    <text evidence="8">The sequence shown here is derived from an EMBL/GenBank/DDBJ whole genome shotgun (WGS) entry which is preliminary data.</text>
</comment>
<accession>A0AAE8LX95</accession>
<dbReference type="CDD" id="cd05291">
    <property type="entry name" value="HicDH_like"/>
    <property type="match status" value="1"/>
</dbReference>
<evidence type="ECO:0000313" key="9">
    <source>
        <dbReference type="Proteomes" id="UP000239650"/>
    </source>
</evidence>
<dbReference type="EMBL" id="OKRC01000014">
    <property type="protein sequence ID" value="SPE23552.1"/>
    <property type="molecule type" value="Genomic_DNA"/>
</dbReference>
<dbReference type="Proteomes" id="UP000239650">
    <property type="component" value="Unassembled WGS sequence"/>
</dbReference>
<keyword evidence="2 5" id="KW-0560">Oxidoreductase</keyword>
<proteinExistence type="inferred from homology"/>
<dbReference type="GO" id="GO:0006089">
    <property type="term" value="P:lactate metabolic process"/>
    <property type="evidence" value="ECO:0007669"/>
    <property type="project" value="TreeGrafter"/>
</dbReference>
<evidence type="ECO:0000259" key="6">
    <source>
        <dbReference type="Pfam" id="PF00056"/>
    </source>
</evidence>
<organism evidence="8 9">
    <name type="scientific">Latilactobacillus sakei</name>
    <name type="common">Lactobacillus sakei</name>
    <dbReference type="NCBI Taxonomy" id="1599"/>
    <lineage>
        <taxon>Bacteria</taxon>
        <taxon>Bacillati</taxon>
        <taxon>Bacillota</taxon>
        <taxon>Bacilli</taxon>
        <taxon>Lactobacillales</taxon>
        <taxon>Lactobacillaceae</taxon>
        <taxon>Latilactobacillus</taxon>
    </lineage>
</organism>
<dbReference type="InterPro" id="IPR001557">
    <property type="entry name" value="L-lactate/malate_DH"/>
</dbReference>
<evidence type="ECO:0000256" key="2">
    <source>
        <dbReference type="ARBA" id="ARBA00023002"/>
    </source>
</evidence>
<dbReference type="SUPFAM" id="SSF56327">
    <property type="entry name" value="LDH C-terminal domain-like"/>
    <property type="match status" value="1"/>
</dbReference>
<evidence type="ECO:0000256" key="1">
    <source>
        <dbReference type="ARBA" id="ARBA00006054"/>
    </source>
</evidence>
<evidence type="ECO:0000256" key="3">
    <source>
        <dbReference type="PIRSR" id="PIRSR000102-1"/>
    </source>
</evidence>
<dbReference type="SUPFAM" id="SSF51735">
    <property type="entry name" value="NAD(P)-binding Rossmann-fold domains"/>
    <property type="match status" value="1"/>
</dbReference>
<sequence>MNKVAIIGIGHVGSTVAYTLVSRRICSELVLFDQKPKLAEAERNDLEAGQVDHTGFVKITANDESQLATCDLVIFSAGDISILEHSADRFDELTYTKTAVAQWAPKLKAANFKGILLNITNPCDVITQYLQALTGFPKERVLGTGTTLDTARMQVAVGHYLNVAPNSVHGYVLGEHGNSQFVAWSGVHVGGQPLATQLSPEQLAQFEVDARQGAWEILSGKGYTSYGIANQAAHCAAAILQNTRQVLPVSNFDDTVQCYVGHPAMVGAAGVLQDYPSQLTTAEQQKWQTSIDTIKHMYAAI</sequence>
<dbReference type="PROSITE" id="PS00064">
    <property type="entry name" value="L_LDH"/>
    <property type="match status" value="1"/>
</dbReference>
<evidence type="ECO:0000256" key="4">
    <source>
        <dbReference type="PIRSR" id="PIRSR000102-3"/>
    </source>
</evidence>
<dbReference type="RefSeq" id="WP_016264696.1">
    <property type="nucleotide sequence ID" value="NZ_BJLN01000019.1"/>
</dbReference>
<name>A0AAE8LX95_LATSK</name>
<protein>
    <submittedName>
        <fullName evidence="8">L-2-hydroxyisocaproate dehydrogenase</fullName>
        <ecNumber evidence="8">1.1.1.-</ecNumber>
    </submittedName>
</protein>
<feature type="active site" description="Proton acceptor" evidence="3">
    <location>
        <position position="176"/>
    </location>
</feature>
<feature type="binding site" evidence="4">
    <location>
        <begin position="119"/>
        <end position="121"/>
    </location>
    <ligand>
        <name>NAD(+)</name>
        <dbReference type="ChEBI" id="CHEBI:57540"/>
    </ligand>
</feature>
<evidence type="ECO:0000259" key="7">
    <source>
        <dbReference type="Pfam" id="PF02866"/>
    </source>
</evidence>
<dbReference type="GO" id="GO:0004459">
    <property type="term" value="F:L-lactate dehydrogenase (NAD+) activity"/>
    <property type="evidence" value="ECO:0007669"/>
    <property type="project" value="InterPro"/>
</dbReference>
<feature type="binding site" evidence="4">
    <location>
        <begin position="8"/>
        <end position="13"/>
    </location>
    <ligand>
        <name>NAD(+)</name>
        <dbReference type="ChEBI" id="CHEBI:57540"/>
    </ligand>
</feature>
<reference evidence="8 9" key="1">
    <citation type="submission" date="2018-02" db="EMBL/GenBank/DDBJ databases">
        <authorList>
            <person name="Rodrigo-Torres L."/>
            <person name="Arahal R. D."/>
            <person name="Lucena T."/>
        </authorList>
    </citation>
    <scope>NUCLEOTIDE SEQUENCE [LARGE SCALE GENOMIC DNA]</scope>
    <source>
        <strain evidence="8 9">CECT 9267</strain>
    </source>
</reference>
<evidence type="ECO:0000313" key="8">
    <source>
        <dbReference type="EMBL" id="SPE23552.1"/>
    </source>
</evidence>
<dbReference type="InterPro" id="IPR018177">
    <property type="entry name" value="L-lactate_DH_AS"/>
</dbReference>
<dbReference type="EC" id="1.1.1.-" evidence="8"/>
<dbReference type="PANTHER" id="PTHR43128:SF31">
    <property type="entry name" value="L-LACTATE DEHYDROGENASE"/>
    <property type="match status" value="1"/>
</dbReference>
<keyword evidence="4" id="KW-0520">NAD</keyword>
<dbReference type="PRINTS" id="PR00086">
    <property type="entry name" value="LLDHDRGNASE"/>
</dbReference>
<dbReference type="Pfam" id="PF00056">
    <property type="entry name" value="Ldh_1_N"/>
    <property type="match status" value="1"/>
</dbReference>
<dbReference type="Gene3D" id="3.90.110.10">
    <property type="entry name" value="Lactate dehydrogenase/glycoside hydrolase, family 4, C-terminal"/>
    <property type="match status" value="1"/>
</dbReference>